<feature type="compositionally biased region" description="Low complexity" evidence="2">
    <location>
        <begin position="936"/>
        <end position="947"/>
    </location>
</feature>
<feature type="compositionally biased region" description="Polar residues" evidence="2">
    <location>
        <begin position="588"/>
        <end position="620"/>
    </location>
</feature>
<feature type="compositionally biased region" description="Gly residues" evidence="2">
    <location>
        <begin position="81"/>
        <end position="101"/>
    </location>
</feature>
<organism evidence="3 4">
    <name type="scientific">Coemansia biformis</name>
    <dbReference type="NCBI Taxonomy" id="1286918"/>
    <lineage>
        <taxon>Eukaryota</taxon>
        <taxon>Fungi</taxon>
        <taxon>Fungi incertae sedis</taxon>
        <taxon>Zoopagomycota</taxon>
        <taxon>Kickxellomycotina</taxon>
        <taxon>Kickxellomycetes</taxon>
        <taxon>Kickxellales</taxon>
        <taxon>Kickxellaceae</taxon>
        <taxon>Coemansia</taxon>
    </lineage>
</organism>
<dbReference type="Proteomes" id="UP001143981">
    <property type="component" value="Unassembled WGS sequence"/>
</dbReference>
<sequence>MEFINALISVRPRDRFKIVVVDRRSLKLIGRILKLSEIVEYDVSRIEQIENNRADSPDTEVVYFLTPSRESIDRLVSDLAPGGGAHGGGPGGGARGGGPGGPKAPPAGRPKRPKYRTAHVFFTSELSDRLLAHIKRSGIAPHVRALKELCVEYDVFGAHVFRTRLLSRPLYRLYSPLVSRGFNDELELVSKKLANVCGALKENPVVRYLLLDQEVHGDTKARPLAFLFHTEMERIRSSLPKETDSDKPPTELIIVDRSADPFAPILHEFTYEAMAYDLLDIEDGCKFTYTALLGNGEEETKTVVLDDKDSVWQEFRFRHITEAQEGVMKQLKALVGSNRAIADMQSGEKLDLGKMRDVVLNMPQYKGQLALLSAHITIMEKCMEQFKSRHLNELAVLEQNLVMGTTSDDEKYASGDVDIAFVLNNPDIEPRDKLRLLLIFFIANPNLTEAERLKLASLAKFSHEARETIKNMGLVLRWAHALDLVKLLQQRPTQETKSKWGLGGMRSSGSNAKSDESRPYDVSRYTPALKTVLEACIEGHLSEELFPYVVPPEVPHNARASAGPGSLRNSGTAHSASAAQSGDHAGSPATSMWSTLASSVGLQSSDTRASTGSQPASTAPRQIKSLRSGRPTWQKRESSPAATTGSTASISSSTTAAAQSPPARRGAQQRGRIILFIIGGATFSEIRAAEEVARKHGREVIVGSTHLIEPEDYLYEISTLSFEIMGTNGRRIDMRPSYFAFGYGGPSEVDPLVLYDPDNDIPKWRSKIKAVEAARSESPHADRDRGERRGGYSDSRDQGHSSSRDHGRSGSRGQEKHADARSATPEYRSHGSASPAHRGTSHGASHSSTGSAEHRRAPSSHSSSRQYSGGRDRSEDPARGAASHEYAAQEPRSSSRQTAASSRAEKSASPTVHPESSGRLDDPQDFRAGYEEFRRQQQQQQQRQQRQQAEDSRSHYSSPRYPGRSGQEPERRGQRRHDDSQDDQRHMSKEELFRAKFERSQKEWDEQKRTAPQVNPATISDMHKVTLDQGGRGPSDKSRVLRRFL</sequence>
<dbReference type="Gene3D" id="3.40.50.1910">
    <property type="match status" value="2"/>
</dbReference>
<protein>
    <submittedName>
        <fullName evidence="3">Syntaxin binding protein 1</fullName>
    </submittedName>
</protein>
<reference evidence="3" key="1">
    <citation type="submission" date="2022-07" db="EMBL/GenBank/DDBJ databases">
        <title>Phylogenomic reconstructions and comparative analyses of Kickxellomycotina fungi.</title>
        <authorList>
            <person name="Reynolds N.K."/>
            <person name="Stajich J.E."/>
            <person name="Barry K."/>
            <person name="Grigoriev I.V."/>
            <person name="Crous P."/>
            <person name="Smith M.E."/>
        </authorList>
    </citation>
    <scope>NUCLEOTIDE SEQUENCE</scope>
    <source>
        <strain evidence="3">BCRC 34381</strain>
    </source>
</reference>
<evidence type="ECO:0000256" key="2">
    <source>
        <dbReference type="SAM" id="MobiDB-lite"/>
    </source>
</evidence>
<dbReference type="InterPro" id="IPR036045">
    <property type="entry name" value="Sec1-like_sf"/>
</dbReference>
<dbReference type="EMBL" id="JANBOI010000935">
    <property type="protein sequence ID" value="KAJ1727945.1"/>
    <property type="molecule type" value="Genomic_DNA"/>
</dbReference>
<evidence type="ECO:0000256" key="1">
    <source>
        <dbReference type="ARBA" id="ARBA00009884"/>
    </source>
</evidence>
<feature type="compositionally biased region" description="Low complexity" evidence="2">
    <location>
        <begin position="639"/>
        <end position="663"/>
    </location>
</feature>
<evidence type="ECO:0000313" key="4">
    <source>
        <dbReference type="Proteomes" id="UP001143981"/>
    </source>
</evidence>
<dbReference type="Gene3D" id="3.40.50.2060">
    <property type="match status" value="1"/>
</dbReference>
<evidence type="ECO:0000313" key="3">
    <source>
        <dbReference type="EMBL" id="KAJ1727945.1"/>
    </source>
</evidence>
<comment type="caution">
    <text evidence="3">The sequence shown here is derived from an EMBL/GenBank/DDBJ whole genome shotgun (WGS) entry which is preliminary data.</text>
</comment>
<gene>
    <name evidence="3" type="primary">sec1_1</name>
    <name evidence="3" type="ORF">LPJ61_004310</name>
</gene>
<dbReference type="AlphaFoldDB" id="A0A9W7YBA6"/>
<feature type="compositionally biased region" description="Basic and acidic residues" evidence="2">
    <location>
        <begin position="771"/>
        <end position="820"/>
    </location>
</feature>
<keyword evidence="4" id="KW-1185">Reference proteome</keyword>
<feature type="region of interest" description="Disordered" evidence="2">
    <location>
        <begin position="496"/>
        <end position="521"/>
    </location>
</feature>
<dbReference type="SUPFAM" id="SSF56815">
    <property type="entry name" value="Sec1/munc18-like (SM) proteins"/>
    <property type="match status" value="1"/>
</dbReference>
<comment type="similarity">
    <text evidence="1">Belongs to the STXBP/unc-18/SEC1 family.</text>
</comment>
<dbReference type="Gene3D" id="3.90.830.10">
    <property type="entry name" value="Syntaxin Binding Protein 1, Chain A, domain 2"/>
    <property type="match status" value="1"/>
</dbReference>
<dbReference type="Gene3D" id="1.25.40.60">
    <property type="match status" value="1"/>
</dbReference>
<feature type="compositionally biased region" description="Low complexity" evidence="2">
    <location>
        <begin position="892"/>
        <end position="902"/>
    </location>
</feature>
<dbReference type="InterPro" id="IPR043154">
    <property type="entry name" value="Sec-1-like_dom1"/>
</dbReference>
<feature type="compositionally biased region" description="Basic and acidic residues" evidence="2">
    <location>
        <begin position="916"/>
        <end position="935"/>
    </location>
</feature>
<feature type="region of interest" description="Disordered" evidence="2">
    <location>
        <begin position="771"/>
        <end position="1045"/>
    </location>
</feature>
<feature type="region of interest" description="Disordered" evidence="2">
    <location>
        <begin position="77"/>
        <end position="113"/>
    </location>
</feature>
<dbReference type="Pfam" id="PF00995">
    <property type="entry name" value="Sec1"/>
    <property type="match status" value="1"/>
</dbReference>
<feature type="compositionally biased region" description="Basic and acidic residues" evidence="2">
    <location>
        <begin position="967"/>
        <end position="1009"/>
    </location>
</feature>
<feature type="compositionally biased region" description="Polar residues" evidence="2">
    <location>
        <begin position="567"/>
        <end position="580"/>
    </location>
</feature>
<accession>A0A9W7YBA6</accession>
<feature type="region of interest" description="Disordered" evidence="2">
    <location>
        <begin position="557"/>
        <end position="667"/>
    </location>
</feature>
<feature type="compositionally biased region" description="Low complexity" evidence="2">
    <location>
        <begin position="859"/>
        <end position="869"/>
    </location>
</feature>
<feature type="compositionally biased region" description="Low complexity" evidence="2">
    <location>
        <begin position="836"/>
        <end position="851"/>
    </location>
</feature>
<dbReference type="OrthoDB" id="2228at2759"/>
<dbReference type="InterPro" id="IPR027482">
    <property type="entry name" value="Sec1-like_dom2"/>
</dbReference>
<dbReference type="GO" id="GO:0016192">
    <property type="term" value="P:vesicle-mediated transport"/>
    <property type="evidence" value="ECO:0007669"/>
    <property type="project" value="InterPro"/>
</dbReference>
<dbReference type="PANTHER" id="PTHR11679">
    <property type="entry name" value="VESICLE PROTEIN SORTING-ASSOCIATED"/>
    <property type="match status" value="1"/>
</dbReference>
<proteinExistence type="inferred from homology"/>
<dbReference type="InterPro" id="IPR043127">
    <property type="entry name" value="Sec-1-like_dom3a"/>
</dbReference>
<dbReference type="InterPro" id="IPR001619">
    <property type="entry name" value="Sec1-like"/>
</dbReference>
<name>A0A9W7YBA6_9FUNG</name>